<keyword evidence="4" id="KW-1185">Reference proteome</keyword>
<name>A0A1R1YFC1_9FUNG</name>
<reference evidence="3 4" key="1">
    <citation type="submission" date="2017-01" db="EMBL/GenBank/DDBJ databases">
        <authorList>
            <person name="Mah S.A."/>
            <person name="Swanson W.J."/>
            <person name="Moy G.W."/>
            <person name="Vacquier V.D."/>
        </authorList>
    </citation>
    <scope>NUCLEOTIDE SEQUENCE [LARGE SCALE GENOMIC DNA]</scope>
    <source>
        <strain evidence="3 4">GSMNP</strain>
    </source>
</reference>
<keyword evidence="1" id="KW-0812">Transmembrane</keyword>
<organism evidence="3 4">
    <name type="scientific">Smittium culicis</name>
    <dbReference type="NCBI Taxonomy" id="133412"/>
    <lineage>
        <taxon>Eukaryota</taxon>
        <taxon>Fungi</taxon>
        <taxon>Fungi incertae sedis</taxon>
        <taxon>Zoopagomycota</taxon>
        <taxon>Kickxellomycotina</taxon>
        <taxon>Harpellomycetes</taxon>
        <taxon>Harpellales</taxon>
        <taxon>Legeriomycetaceae</taxon>
        <taxon>Smittium</taxon>
    </lineage>
</organism>
<evidence type="ECO:0000313" key="3">
    <source>
        <dbReference type="EMBL" id="OMJ25610.1"/>
    </source>
</evidence>
<comment type="caution">
    <text evidence="3">The sequence shown here is derived from an EMBL/GenBank/DDBJ whole genome shotgun (WGS) entry which is preliminary data.</text>
</comment>
<evidence type="ECO:0000313" key="4">
    <source>
        <dbReference type="Proteomes" id="UP000187283"/>
    </source>
</evidence>
<keyword evidence="1" id="KW-1133">Transmembrane helix</keyword>
<dbReference type="EMBL" id="LSSN01003551">
    <property type="protein sequence ID" value="OMJ13292.1"/>
    <property type="molecule type" value="Genomic_DNA"/>
</dbReference>
<evidence type="ECO:0000313" key="2">
    <source>
        <dbReference type="EMBL" id="OMJ13292.1"/>
    </source>
</evidence>
<dbReference type="AlphaFoldDB" id="A0A1R1YFC1"/>
<accession>A0A1R1YFC1</accession>
<dbReference type="Proteomes" id="UP000187283">
    <property type="component" value="Unassembled WGS sequence"/>
</dbReference>
<evidence type="ECO:0000256" key="1">
    <source>
        <dbReference type="SAM" id="Phobius"/>
    </source>
</evidence>
<feature type="transmembrane region" description="Helical" evidence="1">
    <location>
        <begin position="20"/>
        <end position="43"/>
    </location>
</feature>
<protein>
    <submittedName>
        <fullName evidence="3">Uncharacterized protein</fullName>
    </submittedName>
</protein>
<proteinExistence type="predicted"/>
<sequence>MLSLPFSLSFFSFFSPSSTLSSFPFLLLFTSSIMLFSSLCFAFSNKYASITDCQYALYVWNPCADSGFSGPPVLPSSFVIS</sequence>
<keyword evidence="1" id="KW-0472">Membrane</keyword>
<dbReference type="EMBL" id="LSSN01000142">
    <property type="protein sequence ID" value="OMJ25610.1"/>
    <property type="molecule type" value="Genomic_DNA"/>
</dbReference>
<gene>
    <name evidence="3" type="ORF">AYI70_g778</name>
    <name evidence="2" type="ORF">AYI70_g8592</name>
</gene>